<accession>A0A645CQN7</accession>
<comment type="caution">
    <text evidence="2">The sequence shown here is derived from an EMBL/GenBank/DDBJ whole genome shotgun (WGS) entry which is preliminary data.</text>
</comment>
<organism evidence="2">
    <name type="scientific">bioreactor metagenome</name>
    <dbReference type="NCBI Taxonomy" id="1076179"/>
    <lineage>
        <taxon>unclassified sequences</taxon>
        <taxon>metagenomes</taxon>
        <taxon>ecological metagenomes</taxon>
    </lineage>
</organism>
<sequence length="140" mass="15067">MPLQQGLEFEAGSFPCEIAPRLLLQQIDPSPGFGHMAPMVGVNLGIQEDAELAVAEVAHRIQSIVAVAELVPQIEVGVEEVKRGISACRHGGQAGDAQRHVSRSGARRKYQSNTHEVEWLWFRTHGGPPGEPGSGSNNNL</sequence>
<gene>
    <name evidence="2" type="ORF">SDC9_126048</name>
</gene>
<evidence type="ECO:0000313" key="2">
    <source>
        <dbReference type="EMBL" id="MPM79032.1"/>
    </source>
</evidence>
<feature type="region of interest" description="Disordered" evidence="1">
    <location>
        <begin position="89"/>
        <end position="108"/>
    </location>
</feature>
<evidence type="ECO:0000256" key="1">
    <source>
        <dbReference type="SAM" id="MobiDB-lite"/>
    </source>
</evidence>
<dbReference type="AlphaFoldDB" id="A0A645CQN7"/>
<dbReference type="EMBL" id="VSSQ01029065">
    <property type="protein sequence ID" value="MPM79032.1"/>
    <property type="molecule type" value="Genomic_DNA"/>
</dbReference>
<protein>
    <submittedName>
        <fullName evidence="2">Uncharacterized protein</fullName>
    </submittedName>
</protein>
<proteinExistence type="predicted"/>
<reference evidence="2" key="1">
    <citation type="submission" date="2019-08" db="EMBL/GenBank/DDBJ databases">
        <authorList>
            <person name="Kucharzyk K."/>
            <person name="Murdoch R.W."/>
            <person name="Higgins S."/>
            <person name="Loffler F."/>
        </authorList>
    </citation>
    <scope>NUCLEOTIDE SEQUENCE</scope>
</reference>
<name>A0A645CQN7_9ZZZZ</name>